<sequence length="65" mass="7504">MTYRNVNGEVQETVGSICIPFVLPEFSDKRECTQDCKIVDKLLYPMILGNAFLGMVNDYQEKEIR</sequence>
<evidence type="ECO:0000313" key="2">
    <source>
        <dbReference type="Proteomes" id="UP000602510"/>
    </source>
</evidence>
<reference evidence="1" key="1">
    <citation type="submission" date="2020-04" db="EMBL/GenBank/DDBJ databases">
        <title>Hybrid Assembly of Korean Phytophthora infestans isolates.</title>
        <authorList>
            <person name="Prokchorchik M."/>
            <person name="Lee Y."/>
            <person name="Seo J."/>
            <person name="Cho J.-H."/>
            <person name="Park Y.-E."/>
            <person name="Jang D.-C."/>
            <person name="Im J.-S."/>
            <person name="Choi J.-G."/>
            <person name="Park H.-J."/>
            <person name="Lee G.-B."/>
            <person name="Lee Y.-G."/>
            <person name="Hong S.-Y."/>
            <person name="Cho K."/>
            <person name="Sohn K.H."/>
        </authorList>
    </citation>
    <scope>NUCLEOTIDE SEQUENCE</scope>
    <source>
        <strain evidence="1">KR_1_A1</strain>
    </source>
</reference>
<dbReference type="AlphaFoldDB" id="A0A833SMY2"/>
<evidence type="ECO:0000313" key="1">
    <source>
        <dbReference type="EMBL" id="KAF4035604.1"/>
    </source>
</evidence>
<protein>
    <submittedName>
        <fullName evidence="1">Uncharacterized protein</fullName>
    </submittedName>
</protein>
<gene>
    <name evidence="1" type="ORF">GN244_ATG12386</name>
</gene>
<organism evidence="1 2">
    <name type="scientific">Phytophthora infestans</name>
    <name type="common">Potato late blight agent</name>
    <name type="synonym">Botrytis infestans</name>
    <dbReference type="NCBI Taxonomy" id="4787"/>
    <lineage>
        <taxon>Eukaryota</taxon>
        <taxon>Sar</taxon>
        <taxon>Stramenopiles</taxon>
        <taxon>Oomycota</taxon>
        <taxon>Peronosporomycetes</taxon>
        <taxon>Peronosporales</taxon>
        <taxon>Peronosporaceae</taxon>
        <taxon>Phytophthora</taxon>
    </lineage>
</organism>
<proteinExistence type="predicted"/>
<keyword evidence="2" id="KW-1185">Reference proteome</keyword>
<dbReference type="Proteomes" id="UP000602510">
    <property type="component" value="Unassembled WGS sequence"/>
</dbReference>
<dbReference type="EMBL" id="WSZM01000303">
    <property type="protein sequence ID" value="KAF4035604.1"/>
    <property type="molecule type" value="Genomic_DNA"/>
</dbReference>
<name>A0A833SMY2_PHYIN</name>
<comment type="caution">
    <text evidence="1">The sequence shown here is derived from an EMBL/GenBank/DDBJ whole genome shotgun (WGS) entry which is preliminary data.</text>
</comment>
<accession>A0A833SMY2</accession>